<feature type="transmembrane region" description="Helical" evidence="6">
    <location>
        <begin position="151"/>
        <end position="168"/>
    </location>
</feature>
<evidence type="ECO:0000256" key="2">
    <source>
        <dbReference type="ARBA" id="ARBA00022692"/>
    </source>
</evidence>
<feature type="transmembrane region" description="Helical" evidence="6">
    <location>
        <begin position="321"/>
        <end position="338"/>
    </location>
</feature>
<dbReference type="InterPro" id="IPR000620">
    <property type="entry name" value="EamA_dom"/>
</dbReference>
<protein>
    <submittedName>
        <fullName evidence="8">DUF6-domain-containing protein</fullName>
    </submittedName>
</protein>
<dbReference type="PANTHER" id="PTHR22911">
    <property type="entry name" value="ACYL-MALONYL CONDENSING ENZYME-RELATED"/>
    <property type="match status" value="1"/>
</dbReference>
<feature type="transmembrane region" description="Helical" evidence="6">
    <location>
        <begin position="289"/>
        <end position="309"/>
    </location>
</feature>
<sequence>MSPTYTYTLPSTGDADPAKTSSSQSNDYQFPEPGRWTRSHHTLEAVKGTYRRNAGLLLVMASQMFFSLMNLAVKKLSSIDLPVSTLELILVRMGITYICSVTYMLLTGVPSPFTGPKGIRWLLVFRGFSGFFSLFGVYFSLQFLSLSDATVLTFLAPLCTAIAGALFLGEKLTRREALAGLLSLVGVILIARPPFIFRASNAKAPGNFLREGDPTRDSEVTPEERLIAVGVALIGVLGATGVYTSLRAIGKRAHPLHALVSYSTQCVVVASIGMVVTKTPFIVPTRLDWLAMLVMIGIFGFIAQILLTMGLARETAGRGTMAIYTQIVFATIFEQIFFNTMPTTLSAVGTFMIISCALYVALTKESSPGVGKLRLEDGEDSMERGALGHGNEDSEHQKDPEHEGQEYRDEED</sequence>
<feature type="transmembrane region" description="Helical" evidence="6">
    <location>
        <begin position="177"/>
        <end position="197"/>
    </location>
</feature>
<feature type="compositionally biased region" description="Polar residues" evidence="5">
    <location>
        <begin position="19"/>
        <end position="28"/>
    </location>
</feature>
<comment type="subcellular location">
    <subcellularLocation>
        <location evidence="1">Membrane</location>
        <topology evidence="1">Multi-pass membrane protein</topology>
    </subcellularLocation>
</comment>
<gene>
    <name evidence="8" type="ORF">P691DRAFT_803613</name>
</gene>
<dbReference type="AlphaFoldDB" id="A0A9P5XBN2"/>
<dbReference type="OrthoDB" id="306876at2759"/>
<feature type="transmembrane region" description="Helical" evidence="6">
    <location>
        <begin position="258"/>
        <end position="277"/>
    </location>
</feature>
<proteinExistence type="predicted"/>
<evidence type="ECO:0000256" key="6">
    <source>
        <dbReference type="SAM" id="Phobius"/>
    </source>
</evidence>
<reference evidence="8" key="1">
    <citation type="submission" date="2020-11" db="EMBL/GenBank/DDBJ databases">
        <authorList>
            <consortium name="DOE Joint Genome Institute"/>
            <person name="Ahrendt S."/>
            <person name="Riley R."/>
            <person name="Andreopoulos W."/>
            <person name="Labutti K."/>
            <person name="Pangilinan J."/>
            <person name="Ruiz-Duenas F.J."/>
            <person name="Barrasa J.M."/>
            <person name="Sanchez-Garcia M."/>
            <person name="Camarero S."/>
            <person name="Miyauchi S."/>
            <person name="Serrano A."/>
            <person name="Linde D."/>
            <person name="Babiker R."/>
            <person name="Drula E."/>
            <person name="Ayuso-Fernandez I."/>
            <person name="Pacheco R."/>
            <person name="Padilla G."/>
            <person name="Ferreira P."/>
            <person name="Barriuso J."/>
            <person name="Kellner H."/>
            <person name="Castanera R."/>
            <person name="Alfaro M."/>
            <person name="Ramirez L."/>
            <person name="Pisabarro A.G."/>
            <person name="Kuo A."/>
            <person name="Tritt A."/>
            <person name="Lipzen A."/>
            <person name="He G."/>
            <person name="Yan M."/>
            <person name="Ng V."/>
            <person name="Cullen D."/>
            <person name="Martin F."/>
            <person name="Rosso M.-N."/>
            <person name="Henrissat B."/>
            <person name="Hibbett D."/>
            <person name="Martinez A.T."/>
            <person name="Grigoriev I.V."/>
        </authorList>
    </citation>
    <scope>NUCLEOTIDE SEQUENCE</scope>
    <source>
        <strain evidence="8">MF-IS2</strain>
    </source>
</reference>
<evidence type="ECO:0000256" key="4">
    <source>
        <dbReference type="ARBA" id="ARBA00023136"/>
    </source>
</evidence>
<keyword evidence="3 6" id="KW-1133">Transmembrane helix</keyword>
<feature type="transmembrane region" description="Helical" evidence="6">
    <location>
        <begin position="344"/>
        <end position="362"/>
    </location>
</feature>
<evidence type="ECO:0000256" key="1">
    <source>
        <dbReference type="ARBA" id="ARBA00004141"/>
    </source>
</evidence>
<feature type="region of interest" description="Disordered" evidence="5">
    <location>
        <begin position="381"/>
        <end position="412"/>
    </location>
</feature>
<dbReference type="Pfam" id="PF00892">
    <property type="entry name" value="EamA"/>
    <property type="match status" value="2"/>
</dbReference>
<feature type="region of interest" description="Disordered" evidence="5">
    <location>
        <begin position="1"/>
        <end position="35"/>
    </location>
</feature>
<feature type="compositionally biased region" description="Polar residues" evidence="5">
    <location>
        <begin position="1"/>
        <end position="11"/>
    </location>
</feature>
<evidence type="ECO:0000256" key="5">
    <source>
        <dbReference type="SAM" id="MobiDB-lite"/>
    </source>
</evidence>
<accession>A0A9P5XBN2</accession>
<organism evidence="8 9">
    <name type="scientific">Macrolepiota fuliginosa MF-IS2</name>
    <dbReference type="NCBI Taxonomy" id="1400762"/>
    <lineage>
        <taxon>Eukaryota</taxon>
        <taxon>Fungi</taxon>
        <taxon>Dikarya</taxon>
        <taxon>Basidiomycota</taxon>
        <taxon>Agaricomycotina</taxon>
        <taxon>Agaricomycetes</taxon>
        <taxon>Agaricomycetidae</taxon>
        <taxon>Agaricales</taxon>
        <taxon>Agaricineae</taxon>
        <taxon>Agaricaceae</taxon>
        <taxon>Macrolepiota</taxon>
    </lineage>
</organism>
<feature type="domain" description="EamA" evidence="7">
    <location>
        <begin position="228"/>
        <end position="358"/>
    </location>
</feature>
<feature type="transmembrane region" description="Helical" evidence="6">
    <location>
        <begin position="54"/>
        <end position="73"/>
    </location>
</feature>
<feature type="transmembrane region" description="Helical" evidence="6">
    <location>
        <begin position="85"/>
        <end position="106"/>
    </location>
</feature>
<evidence type="ECO:0000313" key="9">
    <source>
        <dbReference type="Proteomes" id="UP000807342"/>
    </source>
</evidence>
<feature type="transmembrane region" description="Helical" evidence="6">
    <location>
        <begin position="226"/>
        <end position="246"/>
    </location>
</feature>
<feature type="transmembrane region" description="Helical" evidence="6">
    <location>
        <begin position="118"/>
        <end position="139"/>
    </location>
</feature>
<comment type="caution">
    <text evidence="8">The sequence shown here is derived from an EMBL/GenBank/DDBJ whole genome shotgun (WGS) entry which is preliminary data.</text>
</comment>
<keyword evidence="4 6" id="KW-0472">Membrane</keyword>
<feature type="compositionally biased region" description="Basic and acidic residues" evidence="5">
    <location>
        <begin position="390"/>
        <end position="412"/>
    </location>
</feature>
<dbReference type="PANTHER" id="PTHR22911:SF6">
    <property type="entry name" value="SOLUTE CARRIER FAMILY 35 MEMBER G1"/>
    <property type="match status" value="1"/>
</dbReference>
<evidence type="ECO:0000256" key="3">
    <source>
        <dbReference type="ARBA" id="ARBA00022989"/>
    </source>
</evidence>
<evidence type="ECO:0000313" key="8">
    <source>
        <dbReference type="EMBL" id="KAF9446645.1"/>
    </source>
</evidence>
<dbReference type="GO" id="GO:0016020">
    <property type="term" value="C:membrane"/>
    <property type="evidence" value="ECO:0007669"/>
    <property type="project" value="UniProtKB-SubCell"/>
</dbReference>
<name>A0A9P5XBN2_9AGAR</name>
<keyword evidence="9" id="KW-1185">Reference proteome</keyword>
<evidence type="ECO:0000259" key="7">
    <source>
        <dbReference type="Pfam" id="PF00892"/>
    </source>
</evidence>
<feature type="domain" description="EamA" evidence="7">
    <location>
        <begin position="54"/>
        <end position="191"/>
    </location>
</feature>
<keyword evidence="2 6" id="KW-0812">Transmembrane</keyword>
<dbReference type="InterPro" id="IPR037185">
    <property type="entry name" value="EmrE-like"/>
</dbReference>
<dbReference type="Proteomes" id="UP000807342">
    <property type="component" value="Unassembled WGS sequence"/>
</dbReference>
<dbReference type="SUPFAM" id="SSF103481">
    <property type="entry name" value="Multidrug resistance efflux transporter EmrE"/>
    <property type="match status" value="2"/>
</dbReference>
<dbReference type="EMBL" id="MU151235">
    <property type="protein sequence ID" value="KAF9446645.1"/>
    <property type="molecule type" value="Genomic_DNA"/>
</dbReference>